<dbReference type="InterPro" id="IPR029063">
    <property type="entry name" value="SAM-dependent_MTases_sf"/>
</dbReference>
<feature type="domain" description="Methyltransferase" evidence="2">
    <location>
        <begin position="61"/>
        <end position="156"/>
    </location>
</feature>
<reference evidence="3 4" key="1">
    <citation type="submission" date="2017-03" db="EMBL/GenBank/DDBJ databases">
        <title>Genome analysis of Rhizobial strains effectives or ineffectives for nitrogen fixation isolated from bean seeds.</title>
        <authorList>
            <person name="Peralta H."/>
            <person name="Aguilar-Vera A."/>
            <person name="Mora Y."/>
            <person name="Vargas-Lagunas C."/>
            <person name="Girard L."/>
            <person name="Mora J."/>
        </authorList>
    </citation>
    <scope>NUCLEOTIDE SEQUENCE [LARGE SCALE GENOMIC DNA]</scope>
    <source>
        <strain evidence="3 4">CCGM3</strain>
    </source>
</reference>
<dbReference type="GO" id="GO:0008168">
    <property type="term" value="F:methyltransferase activity"/>
    <property type="evidence" value="ECO:0007669"/>
    <property type="project" value="UniProtKB-KW"/>
</dbReference>
<proteinExistence type="predicted"/>
<dbReference type="AlphaFoldDB" id="A0A370KSJ3"/>
<comment type="caution">
    <text evidence="3">The sequence shown here is derived from an EMBL/GenBank/DDBJ whole genome shotgun (WGS) entry which is preliminary data.</text>
</comment>
<keyword evidence="1 3" id="KW-0808">Transferase</keyword>
<dbReference type="Gene3D" id="3.40.50.150">
    <property type="entry name" value="Vaccinia Virus protein VP39"/>
    <property type="match status" value="1"/>
</dbReference>
<dbReference type="EMBL" id="NAAC01000008">
    <property type="protein sequence ID" value="RDJ13445.1"/>
    <property type="molecule type" value="Genomic_DNA"/>
</dbReference>
<evidence type="ECO:0000313" key="4">
    <source>
        <dbReference type="Proteomes" id="UP000254939"/>
    </source>
</evidence>
<dbReference type="RefSeq" id="WP_114712575.1">
    <property type="nucleotide sequence ID" value="NZ_KZ857259.1"/>
</dbReference>
<dbReference type="Pfam" id="PF13649">
    <property type="entry name" value="Methyltransf_25"/>
    <property type="match status" value="1"/>
</dbReference>
<keyword evidence="3" id="KW-0489">Methyltransferase</keyword>
<dbReference type="PANTHER" id="PTHR43861">
    <property type="entry name" value="TRANS-ACONITATE 2-METHYLTRANSFERASE-RELATED"/>
    <property type="match status" value="1"/>
</dbReference>
<organism evidence="3 4">
    <name type="scientific">Rhizobium grahamii</name>
    <dbReference type="NCBI Taxonomy" id="1120045"/>
    <lineage>
        <taxon>Bacteria</taxon>
        <taxon>Pseudomonadati</taxon>
        <taxon>Pseudomonadota</taxon>
        <taxon>Alphaproteobacteria</taxon>
        <taxon>Hyphomicrobiales</taxon>
        <taxon>Rhizobiaceae</taxon>
        <taxon>Rhizobium/Agrobacterium group</taxon>
        <taxon>Rhizobium</taxon>
    </lineage>
</organism>
<dbReference type="Proteomes" id="UP000254939">
    <property type="component" value="Unassembled WGS sequence"/>
</dbReference>
<protein>
    <submittedName>
        <fullName evidence="3">Methyltransferase</fullName>
    </submittedName>
</protein>
<dbReference type="CDD" id="cd02440">
    <property type="entry name" value="AdoMet_MTases"/>
    <property type="match status" value="1"/>
</dbReference>
<name>A0A370KSJ3_9HYPH</name>
<evidence type="ECO:0000313" key="3">
    <source>
        <dbReference type="EMBL" id="RDJ13445.1"/>
    </source>
</evidence>
<dbReference type="SUPFAM" id="SSF53335">
    <property type="entry name" value="S-adenosyl-L-methionine-dependent methyltransferases"/>
    <property type="match status" value="1"/>
</dbReference>
<evidence type="ECO:0000259" key="2">
    <source>
        <dbReference type="Pfam" id="PF13649"/>
    </source>
</evidence>
<sequence>MAAAIVFEIADAAQRSSIEESLLMAVLFQGTSMPDRDWWSALWPDPKGLLQQIGVQPGMSVLDLCCGDGYFIAPLAELVDGRLAALDLDPDMIAMARTEVERRGASVRQWICADAASLTECLDEPVDFVLIANTFHGVPDQAGLAHSVRAVLRPNGLFCIVNWHSMPQEETVILGNPRGPRTEMRMSPESIRAVVEAADFRMREIVDLPPYHYAAIFQLAR</sequence>
<gene>
    <name evidence="3" type="ORF">B5K06_08620</name>
</gene>
<dbReference type="GO" id="GO:0032259">
    <property type="term" value="P:methylation"/>
    <property type="evidence" value="ECO:0007669"/>
    <property type="project" value="UniProtKB-KW"/>
</dbReference>
<dbReference type="OrthoDB" id="9808140at2"/>
<accession>A0A370KSJ3</accession>
<dbReference type="InterPro" id="IPR041698">
    <property type="entry name" value="Methyltransf_25"/>
</dbReference>
<evidence type="ECO:0000256" key="1">
    <source>
        <dbReference type="ARBA" id="ARBA00022679"/>
    </source>
</evidence>